<dbReference type="InterPro" id="IPR022484">
    <property type="entry name" value="PEP-CTERM/exosrtase_acylTfrase"/>
</dbReference>
<protein>
    <recommendedName>
        <fullName evidence="2">Acyl-homoserine-lactone synthase</fullName>
        <ecNumber evidence="1">2.3.1.184</ecNumber>
    </recommendedName>
</protein>
<evidence type="ECO:0000256" key="5">
    <source>
        <dbReference type="ARBA" id="ARBA00022691"/>
    </source>
</evidence>
<dbReference type="KEGG" id="mmai:sS8_4035"/>
<dbReference type="Gene3D" id="3.40.630.30">
    <property type="match status" value="1"/>
</dbReference>
<sequence>MFDSRYEVVLANSPESREIHFNLRYKVFCLEKGFENSDKFHSEEMERDEYDDQAIHFLVRERVRNRWIGAARLVIDKVSTLPINKAAEIELPGADHDPVVAEFSRLLVLDNFRQVRSKTATDPEILLGLIRAARDYCLQQEITNVLFLCRRSIQRILGNAGIDMLQIGSPCIHRGVRAPYLVDLETGFDRIRDPYSRAYQMFSRNQSYCYYSDLYSRRVA</sequence>
<keyword evidence="9" id="KW-1185">Reference proteome</keyword>
<dbReference type="OrthoDB" id="6382908at2"/>
<dbReference type="AlphaFoldDB" id="A0A250KWR5"/>
<evidence type="ECO:0000256" key="4">
    <source>
        <dbReference type="ARBA" id="ARBA00022679"/>
    </source>
</evidence>
<reference evidence="8 9" key="1">
    <citation type="submission" date="2016-12" db="EMBL/GenBank/DDBJ databases">
        <title>Genome sequencing of Methylocaldum marinum.</title>
        <authorList>
            <person name="Takeuchi M."/>
            <person name="Kamagata Y."/>
            <person name="Hiraoka S."/>
            <person name="Oshima K."/>
            <person name="Hattori M."/>
            <person name="Iwasaki W."/>
        </authorList>
    </citation>
    <scope>NUCLEOTIDE SEQUENCE [LARGE SCALE GENOMIC DNA]</scope>
    <source>
        <strain evidence="8 9">S8</strain>
    </source>
</reference>
<dbReference type="InterPro" id="IPR016181">
    <property type="entry name" value="Acyl_CoA_acyltransferase"/>
</dbReference>
<dbReference type="InterPro" id="IPR001690">
    <property type="entry name" value="Autoind_synthase"/>
</dbReference>
<comment type="catalytic activity">
    <reaction evidence="7">
        <text>a fatty acyl-[ACP] + S-adenosyl-L-methionine = an N-acyl-L-homoserine lactone + S-methyl-5'-thioadenosine + holo-[ACP] + H(+)</text>
        <dbReference type="Rhea" id="RHEA:10096"/>
        <dbReference type="Rhea" id="RHEA-COMP:9685"/>
        <dbReference type="Rhea" id="RHEA-COMP:14125"/>
        <dbReference type="ChEBI" id="CHEBI:15378"/>
        <dbReference type="ChEBI" id="CHEBI:17509"/>
        <dbReference type="ChEBI" id="CHEBI:55474"/>
        <dbReference type="ChEBI" id="CHEBI:59789"/>
        <dbReference type="ChEBI" id="CHEBI:64479"/>
        <dbReference type="ChEBI" id="CHEBI:138651"/>
        <dbReference type="EC" id="2.3.1.184"/>
    </reaction>
</comment>
<evidence type="ECO:0000256" key="3">
    <source>
        <dbReference type="ARBA" id="ARBA00022654"/>
    </source>
</evidence>
<organism evidence="8 9">
    <name type="scientific">Methylocaldum marinum</name>
    <dbReference type="NCBI Taxonomy" id="1432792"/>
    <lineage>
        <taxon>Bacteria</taxon>
        <taxon>Pseudomonadati</taxon>
        <taxon>Pseudomonadota</taxon>
        <taxon>Gammaproteobacteria</taxon>
        <taxon>Methylococcales</taxon>
        <taxon>Methylococcaceae</taxon>
        <taxon>Methylocaldum</taxon>
    </lineage>
</organism>
<dbReference type="GO" id="GO:0009372">
    <property type="term" value="P:quorum sensing"/>
    <property type="evidence" value="ECO:0007669"/>
    <property type="project" value="UniProtKB-KW"/>
</dbReference>
<dbReference type="PANTHER" id="PTHR39322">
    <property type="entry name" value="ACYL-HOMOSERINE-LACTONE SYNTHASE"/>
    <property type="match status" value="1"/>
</dbReference>
<dbReference type="GO" id="GO:0007165">
    <property type="term" value="P:signal transduction"/>
    <property type="evidence" value="ECO:0007669"/>
    <property type="project" value="TreeGrafter"/>
</dbReference>
<evidence type="ECO:0000256" key="1">
    <source>
        <dbReference type="ARBA" id="ARBA00012340"/>
    </source>
</evidence>
<name>A0A250KWR5_9GAMM</name>
<dbReference type="SUPFAM" id="SSF55729">
    <property type="entry name" value="Acyl-CoA N-acyltransferases (Nat)"/>
    <property type="match status" value="1"/>
</dbReference>
<accession>A0A250KWR5</accession>
<evidence type="ECO:0000256" key="2">
    <source>
        <dbReference type="ARBA" id="ARBA00018768"/>
    </source>
</evidence>
<evidence type="ECO:0000313" key="8">
    <source>
        <dbReference type="EMBL" id="BBA35966.1"/>
    </source>
</evidence>
<evidence type="ECO:0000256" key="6">
    <source>
        <dbReference type="ARBA" id="ARBA00022929"/>
    </source>
</evidence>
<proteinExistence type="predicted"/>
<dbReference type="EMBL" id="AP017928">
    <property type="protein sequence ID" value="BBA35966.1"/>
    <property type="molecule type" value="Genomic_DNA"/>
</dbReference>
<dbReference type="RefSeq" id="WP_119631228.1">
    <property type="nucleotide sequence ID" value="NZ_AP017928.1"/>
</dbReference>
<dbReference type="GO" id="GO:0061579">
    <property type="term" value="F:N-acyl homoserine lactone synthase activity"/>
    <property type="evidence" value="ECO:0007669"/>
    <property type="project" value="UniProtKB-EC"/>
</dbReference>
<dbReference type="EC" id="2.3.1.184" evidence="1"/>
<dbReference type="Proteomes" id="UP000266313">
    <property type="component" value="Chromosome"/>
</dbReference>
<evidence type="ECO:0000313" key="9">
    <source>
        <dbReference type="Proteomes" id="UP000266313"/>
    </source>
</evidence>
<gene>
    <name evidence="8" type="ORF">sS8_4035</name>
</gene>
<keyword evidence="3" id="KW-0673">Quorum sensing</keyword>
<dbReference type="Pfam" id="PF13444">
    <property type="entry name" value="Acetyltransf_5"/>
    <property type="match status" value="1"/>
</dbReference>
<keyword evidence="5" id="KW-0949">S-adenosyl-L-methionine</keyword>
<dbReference type="NCBIfam" id="TIGR03694">
    <property type="entry name" value="exosort_acyl"/>
    <property type="match status" value="1"/>
</dbReference>
<dbReference type="PANTHER" id="PTHR39322:SF1">
    <property type="entry name" value="ISOVALERYL-HOMOSERINE LACTONE SYNTHASE"/>
    <property type="match status" value="1"/>
</dbReference>
<evidence type="ECO:0000256" key="7">
    <source>
        <dbReference type="ARBA" id="ARBA00048576"/>
    </source>
</evidence>
<keyword evidence="4" id="KW-0808">Transferase</keyword>
<keyword evidence="6" id="KW-0071">Autoinducer synthesis</keyword>